<feature type="compositionally biased region" description="Low complexity" evidence="1">
    <location>
        <begin position="82"/>
        <end position="97"/>
    </location>
</feature>
<dbReference type="EMBL" id="VIFY01000161">
    <property type="protein sequence ID" value="TQB69291.1"/>
    <property type="molecule type" value="Genomic_DNA"/>
</dbReference>
<evidence type="ECO:0000256" key="1">
    <source>
        <dbReference type="SAM" id="MobiDB-lite"/>
    </source>
</evidence>
<proteinExistence type="predicted"/>
<evidence type="ECO:0000313" key="3">
    <source>
        <dbReference type="Proteomes" id="UP000319663"/>
    </source>
</evidence>
<keyword evidence="3" id="KW-1185">Reference proteome</keyword>
<name>A0A507QNU3_MONPU</name>
<evidence type="ECO:0000313" key="2">
    <source>
        <dbReference type="EMBL" id="TQB69291.1"/>
    </source>
</evidence>
<dbReference type="AlphaFoldDB" id="A0A507QNU3"/>
<accession>A0A507QNU3</accession>
<reference evidence="2 3" key="1">
    <citation type="submission" date="2019-06" db="EMBL/GenBank/DDBJ databases">
        <title>Wine fermentation using esterase from Monascus purpureus.</title>
        <authorList>
            <person name="Geng C."/>
            <person name="Zhang Y."/>
        </authorList>
    </citation>
    <scope>NUCLEOTIDE SEQUENCE [LARGE SCALE GENOMIC DNA]</scope>
    <source>
        <strain evidence="2">HQ1</strain>
    </source>
</reference>
<sequence>MYTYTPTMRFLVLSPTSYSAAPEETTPASKFLNLSPTHHGPEPLFDDAEASSQSITYTPTHAFLTLSPIHSGRPRSVRSRSDSVSSTSSVSSRSSGISITPAGARFLYLGY</sequence>
<organism evidence="2 3">
    <name type="scientific">Monascus purpureus</name>
    <name type="common">Red mold</name>
    <name type="synonym">Monascus anka</name>
    <dbReference type="NCBI Taxonomy" id="5098"/>
    <lineage>
        <taxon>Eukaryota</taxon>
        <taxon>Fungi</taxon>
        <taxon>Dikarya</taxon>
        <taxon>Ascomycota</taxon>
        <taxon>Pezizomycotina</taxon>
        <taxon>Eurotiomycetes</taxon>
        <taxon>Eurotiomycetidae</taxon>
        <taxon>Eurotiales</taxon>
        <taxon>Aspergillaceae</taxon>
        <taxon>Monascus</taxon>
    </lineage>
</organism>
<dbReference type="OrthoDB" id="4330769at2759"/>
<feature type="region of interest" description="Disordered" evidence="1">
    <location>
        <begin position="67"/>
        <end position="97"/>
    </location>
</feature>
<protein>
    <submittedName>
        <fullName evidence="2">Uncharacterized protein</fullName>
    </submittedName>
</protein>
<dbReference type="Proteomes" id="UP000319663">
    <property type="component" value="Unassembled WGS sequence"/>
</dbReference>
<comment type="caution">
    <text evidence="2">The sequence shown here is derived from an EMBL/GenBank/DDBJ whole genome shotgun (WGS) entry which is preliminary data.</text>
</comment>
<gene>
    <name evidence="2" type="ORF">MPDQ_002088</name>
</gene>